<dbReference type="PANTHER" id="PTHR48111:SF4">
    <property type="entry name" value="DNA-BINDING DUAL TRANSCRIPTIONAL REGULATOR OMPR"/>
    <property type="match status" value="1"/>
</dbReference>
<dbReference type="Gene3D" id="1.10.10.10">
    <property type="entry name" value="Winged helix-like DNA-binding domain superfamily/Winged helix DNA-binding domain"/>
    <property type="match status" value="1"/>
</dbReference>
<dbReference type="GO" id="GO:0000156">
    <property type="term" value="F:phosphorelay response regulator activity"/>
    <property type="evidence" value="ECO:0007669"/>
    <property type="project" value="TreeGrafter"/>
</dbReference>
<evidence type="ECO:0000256" key="6">
    <source>
        <dbReference type="PROSITE-ProRule" id="PRU00169"/>
    </source>
</evidence>
<dbReference type="SUPFAM" id="SSF46894">
    <property type="entry name" value="C-terminal effector domain of the bipartite response regulators"/>
    <property type="match status" value="1"/>
</dbReference>
<evidence type="ECO:0000256" key="3">
    <source>
        <dbReference type="ARBA" id="ARBA00023015"/>
    </source>
</evidence>
<dbReference type="GO" id="GO:0006355">
    <property type="term" value="P:regulation of DNA-templated transcription"/>
    <property type="evidence" value="ECO:0007669"/>
    <property type="project" value="InterPro"/>
</dbReference>
<feature type="domain" description="OmpR/PhoB-type" evidence="9">
    <location>
        <begin position="138"/>
        <end position="237"/>
    </location>
</feature>
<gene>
    <name evidence="10" type="ORF">KDK95_28020</name>
</gene>
<dbReference type="AlphaFoldDB" id="A0A941EG86"/>
<evidence type="ECO:0000256" key="7">
    <source>
        <dbReference type="PROSITE-ProRule" id="PRU01091"/>
    </source>
</evidence>
<evidence type="ECO:0000259" key="9">
    <source>
        <dbReference type="PROSITE" id="PS51755"/>
    </source>
</evidence>
<dbReference type="Pfam" id="PF00486">
    <property type="entry name" value="Trans_reg_C"/>
    <property type="match status" value="1"/>
</dbReference>
<dbReference type="SUPFAM" id="SSF52172">
    <property type="entry name" value="CheY-like"/>
    <property type="match status" value="1"/>
</dbReference>
<evidence type="ECO:0000313" key="10">
    <source>
        <dbReference type="EMBL" id="MBR7830183.1"/>
    </source>
</evidence>
<dbReference type="Gene3D" id="6.10.250.690">
    <property type="match status" value="1"/>
</dbReference>
<dbReference type="PANTHER" id="PTHR48111">
    <property type="entry name" value="REGULATOR OF RPOS"/>
    <property type="match status" value="1"/>
</dbReference>
<reference evidence="10" key="1">
    <citation type="submission" date="2021-04" db="EMBL/GenBank/DDBJ databases">
        <title>Genome based classification of Actinospica acidithermotolerans sp. nov., an actinobacterium isolated from an Indonesian hot spring.</title>
        <authorList>
            <person name="Kusuma A.B."/>
            <person name="Putra K.E."/>
            <person name="Nafisah S."/>
            <person name="Loh J."/>
            <person name="Nouioui I."/>
            <person name="Goodfellow M."/>
        </authorList>
    </citation>
    <scope>NUCLEOTIDE SEQUENCE</scope>
    <source>
        <strain evidence="10">MGRD01-02</strain>
    </source>
</reference>
<name>A0A941EG86_9ACTN</name>
<protein>
    <submittedName>
        <fullName evidence="10">Response regulator transcription factor</fullName>
    </submittedName>
</protein>
<evidence type="ECO:0000256" key="2">
    <source>
        <dbReference type="ARBA" id="ARBA00023012"/>
    </source>
</evidence>
<dbReference type="InterPro" id="IPR011006">
    <property type="entry name" value="CheY-like_superfamily"/>
</dbReference>
<dbReference type="InterPro" id="IPR016032">
    <property type="entry name" value="Sig_transdc_resp-reg_C-effctor"/>
</dbReference>
<feature type="modified residue" description="4-aspartylphosphate" evidence="6">
    <location>
        <position position="59"/>
    </location>
</feature>
<keyword evidence="1 6" id="KW-0597">Phosphoprotein</keyword>
<keyword evidence="11" id="KW-1185">Reference proteome</keyword>
<evidence type="ECO:0000256" key="1">
    <source>
        <dbReference type="ARBA" id="ARBA00022553"/>
    </source>
</evidence>
<dbReference type="SMART" id="SM00862">
    <property type="entry name" value="Trans_reg_C"/>
    <property type="match status" value="1"/>
</dbReference>
<proteinExistence type="predicted"/>
<dbReference type="FunFam" id="1.10.10.10:FF:000018">
    <property type="entry name" value="DNA-binding response regulator ResD"/>
    <property type="match status" value="1"/>
</dbReference>
<sequence>MGDNGERRRAALVIEDAPDICLLVCDTLRQAGFESTGAGTGARGLELAKRLSPDLVTLDLTLPDIDGIEVCRQLRAISNAYVIVLSARDEETDRLIGLEVGADDYMVKPFSPRELRARVGAMFRRPRLEDPGAEPHAASVMRVGGLRVDTESREVVLDGSAVGLTRTEFDLLVALMSSPHRVWERDTLARRVQHTDWPGDDHVIDVHVANLRHKLGDTGRRSRWVTTVRGVGYRFGGTGSGSGAG</sequence>
<dbReference type="InterPro" id="IPR001789">
    <property type="entry name" value="Sig_transdc_resp-reg_receiver"/>
</dbReference>
<evidence type="ECO:0000313" key="11">
    <source>
        <dbReference type="Proteomes" id="UP000676325"/>
    </source>
</evidence>
<keyword evidence="3" id="KW-0805">Transcription regulation</keyword>
<accession>A0A941EG86</accession>
<feature type="DNA-binding region" description="OmpR/PhoB-type" evidence="7">
    <location>
        <begin position="138"/>
        <end position="237"/>
    </location>
</feature>
<evidence type="ECO:0000259" key="8">
    <source>
        <dbReference type="PROSITE" id="PS50110"/>
    </source>
</evidence>
<dbReference type="InterPro" id="IPR036388">
    <property type="entry name" value="WH-like_DNA-bd_sf"/>
</dbReference>
<dbReference type="Gene3D" id="3.40.50.2300">
    <property type="match status" value="1"/>
</dbReference>
<dbReference type="GO" id="GO:0000976">
    <property type="term" value="F:transcription cis-regulatory region binding"/>
    <property type="evidence" value="ECO:0007669"/>
    <property type="project" value="TreeGrafter"/>
</dbReference>
<dbReference type="PROSITE" id="PS51755">
    <property type="entry name" value="OMPR_PHOB"/>
    <property type="match status" value="1"/>
</dbReference>
<dbReference type="SMART" id="SM00448">
    <property type="entry name" value="REC"/>
    <property type="match status" value="1"/>
</dbReference>
<dbReference type="CDD" id="cd00383">
    <property type="entry name" value="trans_reg_C"/>
    <property type="match status" value="1"/>
</dbReference>
<dbReference type="RefSeq" id="WP_212521312.1">
    <property type="nucleotide sequence ID" value="NZ_JAGSOH010000118.1"/>
</dbReference>
<keyword evidence="4 7" id="KW-0238">DNA-binding</keyword>
<dbReference type="Proteomes" id="UP000676325">
    <property type="component" value="Unassembled WGS sequence"/>
</dbReference>
<keyword evidence="2" id="KW-0902">Two-component regulatory system</keyword>
<comment type="caution">
    <text evidence="10">The sequence shown here is derived from an EMBL/GenBank/DDBJ whole genome shotgun (WGS) entry which is preliminary data.</text>
</comment>
<dbReference type="GO" id="GO:0005829">
    <property type="term" value="C:cytosol"/>
    <property type="evidence" value="ECO:0007669"/>
    <property type="project" value="TreeGrafter"/>
</dbReference>
<organism evidence="10 11">
    <name type="scientific">Actinospica acidithermotolerans</name>
    <dbReference type="NCBI Taxonomy" id="2828514"/>
    <lineage>
        <taxon>Bacteria</taxon>
        <taxon>Bacillati</taxon>
        <taxon>Actinomycetota</taxon>
        <taxon>Actinomycetes</taxon>
        <taxon>Catenulisporales</taxon>
        <taxon>Actinospicaceae</taxon>
        <taxon>Actinospica</taxon>
    </lineage>
</organism>
<evidence type="ECO:0000256" key="5">
    <source>
        <dbReference type="ARBA" id="ARBA00023163"/>
    </source>
</evidence>
<dbReference type="InterPro" id="IPR039420">
    <property type="entry name" value="WalR-like"/>
</dbReference>
<dbReference type="PROSITE" id="PS50110">
    <property type="entry name" value="RESPONSE_REGULATORY"/>
    <property type="match status" value="1"/>
</dbReference>
<evidence type="ECO:0000256" key="4">
    <source>
        <dbReference type="ARBA" id="ARBA00023125"/>
    </source>
</evidence>
<dbReference type="GO" id="GO:0032993">
    <property type="term" value="C:protein-DNA complex"/>
    <property type="evidence" value="ECO:0007669"/>
    <property type="project" value="TreeGrafter"/>
</dbReference>
<dbReference type="EMBL" id="JAGSOH010000118">
    <property type="protein sequence ID" value="MBR7830183.1"/>
    <property type="molecule type" value="Genomic_DNA"/>
</dbReference>
<dbReference type="InterPro" id="IPR001867">
    <property type="entry name" value="OmpR/PhoB-type_DNA-bd"/>
</dbReference>
<feature type="domain" description="Response regulatory" evidence="8">
    <location>
        <begin position="10"/>
        <end position="123"/>
    </location>
</feature>
<dbReference type="Pfam" id="PF00072">
    <property type="entry name" value="Response_reg"/>
    <property type="match status" value="1"/>
</dbReference>
<keyword evidence="5" id="KW-0804">Transcription</keyword>